<feature type="domain" description="Major facilitator superfamily (MFS) profile" evidence="8">
    <location>
        <begin position="207"/>
        <end position="410"/>
    </location>
</feature>
<dbReference type="Pfam" id="PF07690">
    <property type="entry name" value="MFS_1"/>
    <property type="match status" value="2"/>
</dbReference>
<feature type="transmembrane region" description="Helical" evidence="7">
    <location>
        <begin position="278"/>
        <end position="298"/>
    </location>
</feature>
<keyword evidence="4 7" id="KW-0812">Transmembrane</keyword>
<feature type="transmembrane region" description="Helical" evidence="7">
    <location>
        <begin position="208"/>
        <end position="230"/>
    </location>
</feature>
<dbReference type="GO" id="GO:0005886">
    <property type="term" value="C:plasma membrane"/>
    <property type="evidence" value="ECO:0007669"/>
    <property type="project" value="UniProtKB-SubCell"/>
</dbReference>
<keyword evidence="5 7" id="KW-1133">Transmembrane helix</keyword>
<feature type="transmembrane region" description="Helical" evidence="7">
    <location>
        <begin position="40"/>
        <end position="63"/>
    </location>
</feature>
<dbReference type="SUPFAM" id="SSF103473">
    <property type="entry name" value="MFS general substrate transporter"/>
    <property type="match status" value="1"/>
</dbReference>
<keyword evidence="3" id="KW-1003">Cell membrane</keyword>
<dbReference type="PANTHER" id="PTHR23517:SF3">
    <property type="entry name" value="INTEGRAL MEMBRANE TRANSPORT PROTEIN"/>
    <property type="match status" value="1"/>
</dbReference>
<feature type="transmembrane region" description="Helical" evidence="7">
    <location>
        <begin position="304"/>
        <end position="327"/>
    </location>
</feature>
<feature type="transmembrane region" description="Helical" evidence="7">
    <location>
        <begin position="161"/>
        <end position="181"/>
    </location>
</feature>
<dbReference type="Gene3D" id="1.20.1250.20">
    <property type="entry name" value="MFS general substrate transporter like domains"/>
    <property type="match status" value="2"/>
</dbReference>
<evidence type="ECO:0000259" key="8">
    <source>
        <dbReference type="PROSITE" id="PS50850"/>
    </source>
</evidence>
<evidence type="ECO:0000256" key="5">
    <source>
        <dbReference type="ARBA" id="ARBA00022989"/>
    </source>
</evidence>
<evidence type="ECO:0000256" key="4">
    <source>
        <dbReference type="ARBA" id="ARBA00022692"/>
    </source>
</evidence>
<reference evidence="9" key="1">
    <citation type="journal article" date="2021" name="PeerJ">
        <title>Extensive microbial diversity within the chicken gut microbiome revealed by metagenomics and culture.</title>
        <authorList>
            <person name="Gilroy R."/>
            <person name="Ravi A."/>
            <person name="Getino M."/>
            <person name="Pursley I."/>
            <person name="Horton D.L."/>
            <person name="Alikhan N.F."/>
            <person name="Baker D."/>
            <person name="Gharbi K."/>
            <person name="Hall N."/>
            <person name="Watson M."/>
            <person name="Adriaenssens E.M."/>
            <person name="Foster-Nyarko E."/>
            <person name="Jarju S."/>
            <person name="Secka A."/>
            <person name="Antonio M."/>
            <person name="Oren A."/>
            <person name="Chaudhuri R.R."/>
            <person name="La Ragione R."/>
            <person name="Hildebrand F."/>
            <person name="Pallen M.J."/>
        </authorList>
    </citation>
    <scope>NUCLEOTIDE SEQUENCE</scope>
    <source>
        <strain evidence="9">ChiHjej10B9-4811</strain>
    </source>
</reference>
<protein>
    <submittedName>
        <fullName evidence="9">MFS transporter</fullName>
    </submittedName>
</protein>
<reference evidence="9" key="2">
    <citation type="submission" date="2021-04" db="EMBL/GenBank/DDBJ databases">
        <authorList>
            <person name="Gilroy R."/>
        </authorList>
    </citation>
    <scope>NUCLEOTIDE SEQUENCE</scope>
    <source>
        <strain evidence="9">ChiHjej10B9-4811</strain>
    </source>
</reference>
<dbReference type="PANTHER" id="PTHR23517">
    <property type="entry name" value="RESISTANCE PROTEIN MDTM, PUTATIVE-RELATED-RELATED"/>
    <property type="match status" value="1"/>
</dbReference>
<keyword evidence="2" id="KW-0813">Transport</keyword>
<dbReference type="InterPro" id="IPR011701">
    <property type="entry name" value="MFS"/>
</dbReference>
<dbReference type="InterPro" id="IPR036259">
    <property type="entry name" value="MFS_trans_sf"/>
</dbReference>
<evidence type="ECO:0000256" key="6">
    <source>
        <dbReference type="ARBA" id="ARBA00023136"/>
    </source>
</evidence>
<feature type="transmembrane region" description="Helical" evidence="7">
    <location>
        <begin position="75"/>
        <end position="102"/>
    </location>
</feature>
<feature type="transmembrane region" description="Helical" evidence="7">
    <location>
        <begin position="368"/>
        <end position="386"/>
    </location>
</feature>
<evidence type="ECO:0000256" key="2">
    <source>
        <dbReference type="ARBA" id="ARBA00022448"/>
    </source>
</evidence>
<dbReference type="InterPro" id="IPR050171">
    <property type="entry name" value="MFS_Transporters"/>
</dbReference>
<feature type="transmembrane region" description="Helical" evidence="7">
    <location>
        <begin position="339"/>
        <end position="362"/>
    </location>
</feature>
<organism evidence="9 10">
    <name type="scientific">Candidatus Rothia avistercoris</name>
    <dbReference type="NCBI Taxonomy" id="2840479"/>
    <lineage>
        <taxon>Bacteria</taxon>
        <taxon>Bacillati</taxon>
        <taxon>Actinomycetota</taxon>
        <taxon>Actinomycetes</taxon>
        <taxon>Micrococcales</taxon>
        <taxon>Micrococcaceae</taxon>
        <taxon>Rothia</taxon>
    </lineage>
</organism>
<dbReference type="PROSITE" id="PS50850">
    <property type="entry name" value="MFS"/>
    <property type="match status" value="1"/>
</dbReference>
<comment type="caution">
    <text evidence="9">The sequence shown here is derived from an EMBL/GenBank/DDBJ whole genome shotgun (WGS) entry which is preliminary data.</text>
</comment>
<feature type="transmembrane region" description="Helical" evidence="7">
    <location>
        <begin position="250"/>
        <end position="271"/>
    </location>
</feature>
<name>A0A9D2UDM2_9MICC</name>
<keyword evidence="6 7" id="KW-0472">Membrane</keyword>
<evidence type="ECO:0000313" key="9">
    <source>
        <dbReference type="EMBL" id="HJD50456.1"/>
    </source>
</evidence>
<sequence>MLKLIFWPVLVPSFLFAAGFGAVVPIQIIAAIRLGASPELASLLVAAAGGLALICTVPVGAGIDRIGDKRAMTWATLSASGALTLSALSLALPLAGALWLYFFAHVARVPATVAWGLARQSVLAETVAAQDRGKAMTALGGAQRAGALAGPLASALLLLWLPPWTVFLFALALVVAATFCLRIRKLNQRFDTATSTARSNRTEEDLALAVRWPAVWVAGLGIITLAMSRVTQPIVAALWGLHLGWNDSQIALAIALGSALEMVLMIPGGYLKDRVGRSAVLALCLSIFGTGFILVPLLPTSAGFITGLALMAIGNGFGAGINMTIGADLSPNIGRAKFLSIWSMFSQVAIVAGPLAVSGIMLISSLPVAFTVIGSSALGGAVWALATQPITKLPTGRRADKGQDEARSGI</sequence>
<evidence type="ECO:0000256" key="3">
    <source>
        <dbReference type="ARBA" id="ARBA00022475"/>
    </source>
</evidence>
<accession>A0A9D2UDM2</accession>
<dbReference type="Proteomes" id="UP000823908">
    <property type="component" value="Unassembled WGS sequence"/>
</dbReference>
<dbReference type="InterPro" id="IPR020846">
    <property type="entry name" value="MFS_dom"/>
</dbReference>
<proteinExistence type="predicted"/>
<dbReference type="GO" id="GO:0022857">
    <property type="term" value="F:transmembrane transporter activity"/>
    <property type="evidence" value="ECO:0007669"/>
    <property type="project" value="InterPro"/>
</dbReference>
<evidence type="ECO:0000313" key="10">
    <source>
        <dbReference type="Proteomes" id="UP000823908"/>
    </source>
</evidence>
<gene>
    <name evidence="9" type="ORF">H9908_01090</name>
</gene>
<comment type="subcellular location">
    <subcellularLocation>
        <location evidence="1">Cell membrane</location>
        <topology evidence="1">Multi-pass membrane protein</topology>
    </subcellularLocation>
</comment>
<dbReference type="EMBL" id="DWUS01000030">
    <property type="protein sequence ID" value="HJD50456.1"/>
    <property type="molecule type" value="Genomic_DNA"/>
</dbReference>
<evidence type="ECO:0000256" key="1">
    <source>
        <dbReference type="ARBA" id="ARBA00004651"/>
    </source>
</evidence>
<evidence type="ECO:0000256" key="7">
    <source>
        <dbReference type="SAM" id="Phobius"/>
    </source>
</evidence>
<dbReference type="AlphaFoldDB" id="A0A9D2UDM2"/>